<feature type="transmembrane region" description="Helical" evidence="6">
    <location>
        <begin position="316"/>
        <end position="335"/>
    </location>
</feature>
<protein>
    <recommendedName>
        <fullName evidence="8">TLC domain-containing protein</fullName>
    </recommendedName>
</protein>
<feature type="domain" description="TLC" evidence="8">
    <location>
        <begin position="136"/>
        <end position="346"/>
    </location>
</feature>
<sequence>MFNIGDACVVLVAFFATCVVSDASVGRKKTLHCSIFCASDFRQKRRTRRKTRAFLRAFLRAPLHIKRRCSDTDNDPDRCSVAVWSLESCHTDRSPATNDAGANRRQNRRGAEPHLDLTGLPLHIESYIDKMHSPKVQQTPHYNLLASSCAVERQQEGALCGVMGWDAPAFYLTTVWLAATIKRQIFSKYYLFFFLFFFILTDLLLFARFWKEMRDPYMVCHHFAVIYAYGYVLNRGVLPYFANFRLISELSTPFVNQRWFFDAVNMPRSSKPFLVNALAMAVVFFLVRIAVIPSYYSQVFATFGTEGYIRLGIGPQVAWIVSSVILDILNVFWMYKIMFGFYRVVKSKPGGKPTRNHAD</sequence>
<evidence type="ECO:0000256" key="5">
    <source>
        <dbReference type="PROSITE-ProRule" id="PRU00205"/>
    </source>
</evidence>
<proteinExistence type="predicted"/>
<keyword evidence="4 5" id="KW-0472">Membrane</keyword>
<comment type="subcellular location">
    <subcellularLocation>
        <location evidence="1">Membrane</location>
        <topology evidence="1">Multi-pass membrane protein</topology>
    </subcellularLocation>
</comment>
<organism evidence="9 10">
    <name type="scientific">Ranitomeya imitator</name>
    <name type="common">mimic poison frog</name>
    <dbReference type="NCBI Taxonomy" id="111125"/>
    <lineage>
        <taxon>Eukaryota</taxon>
        <taxon>Metazoa</taxon>
        <taxon>Chordata</taxon>
        <taxon>Craniata</taxon>
        <taxon>Vertebrata</taxon>
        <taxon>Euteleostomi</taxon>
        <taxon>Amphibia</taxon>
        <taxon>Batrachia</taxon>
        <taxon>Anura</taxon>
        <taxon>Neobatrachia</taxon>
        <taxon>Hyloidea</taxon>
        <taxon>Dendrobatidae</taxon>
        <taxon>Dendrobatinae</taxon>
        <taxon>Ranitomeya</taxon>
    </lineage>
</organism>
<keyword evidence="7" id="KW-0732">Signal</keyword>
<comment type="caution">
    <text evidence="9">The sequence shown here is derived from an EMBL/GenBank/DDBJ whole genome shotgun (WGS) entry which is preliminary data.</text>
</comment>
<dbReference type="PANTHER" id="PTHR13439:SF49">
    <property type="entry name" value="TLC DOMAIN-CONTAINING PROTEIN 4-B"/>
    <property type="match status" value="1"/>
</dbReference>
<evidence type="ECO:0000256" key="2">
    <source>
        <dbReference type="ARBA" id="ARBA00022692"/>
    </source>
</evidence>
<reference evidence="9" key="1">
    <citation type="submission" date="2023-07" db="EMBL/GenBank/DDBJ databases">
        <authorList>
            <person name="Stuckert A."/>
        </authorList>
    </citation>
    <scope>NUCLEOTIDE SEQUENCE</scope>
</reference>
<dbReference type="SMART" id="SM00724">
    <property type="entry name" value="TLC"/>
    <property type="match status" value="1"/>
</dbReference>
<gene>
    <name evidence="9" type="ORF">RIMI_LOCUS7259319</name>
</gene>
<evidence type="ECO:0000313" key="10">
    <source>
        <dbReference type="Proteomes" id="UP001176940"/>
    </source>
</evidence>
<feature type="transmembrane region" description="Helical" evidence="6">
    <location>
        <begin position="189"/>
        <end position="210"/>
    </location>
</feature>
<evidence type="ECO:0000256" key="4">
    <source>
        <dbReference type="ARBA" id="ARBA00023136"/>
    </source>
</evidence>
<dbReference type="Proteomes" id="UP001176940">
    <property type="component" value="Unassembled WGS sequence"/>
</dbReference>
<evidence type="ECO:0000313" key="9">
    <source>
        <dbReference type="EMBL" id="CAJ0937634.1"/>
    </source>
</evidence>
<evidence type="ECO:0000256" key="6">
    <source>
        <dbReference type="SAM" id="Phobius"/>
    </source>
</evidence>
<feature type="chain" id="PRO_5046216117" description="TLC domain-containing protein" evidence="7">
    <location>
        <begin position="24"/>
        <end position="359"/>
    </location>
</feature>
<accession>A0ABN9LAT6</accession>
<dbReference type="PANTHER" id="PTHR13439">
    <property type="entry name" value="CT120 PROTEIN"/>
    <property type="match status" value="1"/>
</dbReference>
<dbReference type="InterPro" id="IPR006634">
    <property type="entry name" value="TLC-dom"/>
</dbReference>
<dbReference type="PROSITE" id="PS50922">
    <property type="entry name" value="TLC"/>
    <property type="match status" value="1"/>
</dbReference>
<feature type="signal peptide" evidence="7">
    <location>
        <begin position="1"/>
        <end position="23"/>
    </location>
</feature>
<feature type="transmembrane region" description="Helical" evidence="6">
    <location>
        <begin position="273"/>
        <end position="296"/>
    </location>
</feature>
<keyword evidence="3 6" id="KW-1133">Transmembrane helix</keyword>
<evidence type="ECO:0000256" key="1">
    <source>
        <dbReference type="ARBA" id="ARBA00004141"/>
    </source>
</evidence>
<name>A0ABN9LAT6_9NEOB</name>
<evidence type="ECO:0000259" key="8">
    <source>
        <dbReference type="PROSITE" id="PS50922"/>
    </source>
</evidence>
<evidence type="ECO:0000256" key="3">
    <source>
        <dbReference type="ARBA" id="ARBA00022989"/>
    </source>
</evidence>
<dbReference type="InterPro" id="IPR050846">
    <property type="entry name" value="TLCD"/>
</dbReference>
<keyword evidence="2 5" id="KW-0812">Transmembrane</keyword>
<dbReference type="EMBL" id="CAUEEQ010013633">
    <property type="protein sequence ID" value="CAJ0937634.1"/>
    <property type="molecule type" value="Genomic_DNA"/>
</dbReference>
<evidence type="ECO:0000256" key="7">
    <source>
        <dbReference type="SAM" id="SignalP"/>
    </source>
</evidence>
<keyword evidence="10" id="KW-1185">Reference proteome</keyword>
<dbReference type="Pfam" id="PF03798">
    <property type="entry name" value="TRAM_LAG1_CLN8"/>
    <property type="match status" value="1"/>
</dbReference>